<organism evidence="8 9">
    <name type="scientific">Symbiodinium natans</name>
    <dbReference type="NCBI Taxonomy" id="878477"/>
    <lineage>
        <taxon>Eukaryota</taxon>
        <taxon>Sar</taxon>
        <taxon>Alveolata</taxon>
        <taxon>Dinophyceae</taxon>
        <taxon>Suessiales</taxon>
        <taxon>Symbiodiniaceae</taxon>
        <taxon>Symbiodinium</taxon>
    </lineage>
</organism>
<evidence type="ECO:0000256" key="2">
    <source>
        <dbReference type="ARBA" id="ARBA00022771"/>
    </source>
</evidence>
<dbReference type="InterPro" id="IPR043145">
    <property type="entry name" value="Znf_ZZ_sf"/>
</dbReference>
<keyword evidence="1" id="KW-0479">Metal-binding</keyword>
<evidence type="ECO:0000313" key="8">
    <source>
        <dbReference type="EMBL" id="CAE7409147.1"/>
    </source>
</evidence>
<evidence type="ECO:0000256" key="4">
    <source>
        <dbReference type="PROSITE-ProRule" id="PRU00228"/>
    </source>
</evidence>
<dbReference type="PROSITE" id="PS50020">
    <property type="entry name" value="WW_DOMAIN_2"/>
    <property type="match status" value="1"/>
</dbReference>
<name>A0A812QX66_9DINO</name>
<gene>
    <name evidence="8" type="primary">HERC2</name>
    <name evidence="8" type="ORF">SNAT2548_LOCUS22249</name>
</gene>
<protein>
    <submittedName>
        <fullName evidence="8">HERC2 protein</fullName>
    </submittedName>
</protein>
<dbReference type="EMBL" id="CAJNDS010002281">
    <property type="protein sequence ID" value="CAE7409147.1"/>
    <property type="molecule type" value="Genomic_DNA"/>
</dbReference>
<evidence type="ECO:0000256" key="5">
    <source>
        <dbReference type="SAM" id="MobiDB-lite"/>
    </source>
</evidence>
<dbReference type="AlphaFoldDB" id="A0A812QX66"/>
<comment type="caution">
    <text evidence="8">The sequence shown here is derived from an EMBL/GenBank/DDBJ whole genome shotgun (WGS) entry which is preliminary data.</text>
</comment>
<dbReference type="SMART" id="SM00456">
    <property type="entry name" value="WW"/>
    <property type="match status" value="1"/>
</dbReference>
<dbReference type="PROSITE" id="PS01357">
    <property type="entry name" value="ZF_ZZ_1"/>
    <property type="match status" value="1"/>
</dbReference>
<dbReference type="Gene3D" id="2.20.70.10">
    <property type="match status" value="1"/>
</dbReference>
<feature type="domain" description="WW" evidence="6">
    <location>
        <begin position="588"/>
        <end position="622"/>
    </location>
</feature>
<dbReference type="Pfam" id="PF00397">
    <property type="entry name" value="WW"/>
    <property type="match status" value="1"/>
</dbReference>
<sequence>MQDEAERQRQGAASLRKFLQMQQAAGLAVPGMEMLAQIAQPPAPNPASSTGTNNRKDCGAPLPHPDPKTMQPSKVQDAATEPVLEASSDAPEARAQAGQRTDGDEAGMTGVTTDSAARIMGPQGEAVANLCGRQAMDEESVPICRKACLMGCAVLYAYMGRSSSSESTSKAAKKKGDKKAKKSSKKEAKKAKKEAKKAKKLAKQIKKLEEEVEKRKRQIKGEVEGKKKKKKSSSSSSSSSSKQQKKGSNKPPEPAAETEEHWEHRQLPESLSQPAQPGPLVYSETQSPPKSPQSPRSEKERSPPESSSEESNPEIHEGAVCDHCDMQPILGPRFKCASCDDVSLCKKCYKRRQEIHRPSHRFFAMKPMKSDQPIQPIQPHSPRPLAERADSGEPQELLAAGRAPRAEQYPEAPTPNTNVAPVSVSAPMIVPAVAQEVASQMQERFLNMGKGYAKSWQESLPVLEDPAAKKHTKVSKPEPITKVGKQMNRGAACGLCLQQVPETASGVLCFRVRPDGTEAGCSKSVCFPCMARASSVMFGKVRVNKEIWMAMGAQAWWMHERCMTSEEVVEHAELVKSTGLEETLKASKKLPKGWVSKISKTTGKVYYVNAKKSKTQWTLPEEEVEETQEHSQQVTANLKEHESPAEGGQQDVKSHAGQEELTEL</sequence>
<dbReference type="InterPro" id="IPR000433">
    <property type="entry name" value="Znf_ZZ"/>
</dbReference>
<feature type="region of interest" description="Disordered" evidence="5">
    <location>
        <begin position="369"/>
        <end position="418"/>
    </location>
</feature>
<dbReference type="PROSITE" id="PS50135">
    <property type="entry name" value="ZF_ZZ_2"/>
    <property type="match status" value="1"/>
</dbReference>
<keyword evidence="9" id="KW-1185">Reference proteome</keyword>
<dbReference type="GO" id="GO:0008270">
    <property type="term" value="F:zinc ion binding"/>
    <property type="evidence" value="ECO:0007669"/>
    <property type="project" value="UniProtKB-KW"/>
</dbReference>
<dbReference type="PANTHER" id="PTHR20930:SF0">
    <property type="entry name" value="PROTEIN ILRUN"/>
    <property type="match status" value="1"/>
</dbReference>
<evidence type="ECO:0000259" key="6">
    <source>
        <dbReference type="PROSITE" id="PS50020"/>
    </source>
</evidence>
<feature type="compositionally biased region" description="Basic residues" evidence="5">
    <location>
        <begin position="171"/>
        <end position="205"/>
    </location>
</feature>
<feature type="compositionally biased region" description="Low complexity" evidence="5">
    <location>
        <begin position="233"/>
        <end position="242"/>
    </location>
</feature>
<dbReference type="OrthoDB" id="439900at2759"/>
<dbReference type="CDD" id="cd00201">
    <property type="entry name" value="WW"/>
    <property type="match status" value="1"/>
</dbReference>
<proteinExistence type="predicted"/>
<dbReference type="PROSITE" id="PS01159">
    <property type="entry name" value="WW_DOMAIN_1"/>
    <property type="match status" value="1"/>
</dbReference>
<feature type="region of interest" description="Disordered" evidence="5">
    <location>
        <begin position="37"/>
        <end position="120"/>
    </location>
</feature>
<evidence type="ECO:0000259" key="7">
    <source>
        <dbReference type="PROSITE" id="PS50135"/>
    </source>
</evidence>
<dbReference type="Gene3D" id="3.30.60.90">
    <property type="match status" value="1"/>
</dbReference>
<dbReference type="SUPFAM" id="SSF51045">
    <property type="entry name" value="WW domain"/>
    <property type="match status" value="1"/>
</dbReference>
<feature type="region of interest" description="Disordered" evidence="5">
    <location>
        <begin position="161"/>
        <end position="316"/>
    </location>
</feature>
<feature type="region of interest" description="Disordered" evidence="5">
    <location>
        <begin position="618"/>
        <end position="664"/>
    </location>
</feature>
<accession>A0A812QX66</accession>
<keyword evidence="3" id="KW-0862">Zinc</keyword>
<dbReference type="InterPro" id="IPR036020">
    <property type="entry name" value="WW_dom_sf"/>
</dbReference>
<reference evidence="8" key="1">
    <citation type="submission" date="2021-02" db="EMBL/GenBank/DDBJ databases">
        <authorList>
            <person name="Dougan E. K."/>
            <person name="Rhodes N."/>
            <person name="Thang M."/>
            <person name="Chan C."/>
        </authorList>
    </citation>
    <scope>NUCLEOTIDE SEQUENCE</scope>
</reference>
<evidence type="ECO:0000256" key="1">
    <source>
        <dbReference type="ARBA" id="ARBA00022723"/>
    </source>
</evidence>
<evidence type="ECO:0000313" key="9">
    <source>
        <dbReference type="Proteomes" id="UP000604046"/>
    </source>
</evidence>
<feature type="domain" description="ZZ-type" evidence="7">
    <location>
        <begin position="316"/>
        <end position="370"/>
    </location>
</feature>
<evidence type="ECO:0000256" key="3">
    <source>
        <dbReference type="ARBA" id="ARBA00022833"/>
    </source>
</evidence>
<feature type="compositionally biased region" description="Basic and acidic residues" evidence="5">
    <location>
        <begin position="258"/>
        <end position="267"/>
    </location>
</feature>
<feature type="compositionally biased region" description="Basic and acidic residues" evidence="5">
    <location>
        <begin position="206"/>
        <end position="225"/>
    </location>
</feature>
<dbReference type="InterPro" id="IPR001202">
    <property type="entry name" value="WW_dom"/>
</dbReference>
<dbReference type="Pfam" id="PF00569">
    <property type="entry name" value="ZZ"/>
    <property type="match status" value="1"/>
</dbReference>
<keyword evidence="2 4" id="KW-0863">Zinc-finger</keyword>
<dbReference type="SMART" id="SM00291">
    <property type="entry name" value="ZnF_ZZ"/>
    <property type="match status" value="1"/>
</dbReference>
<dbReference type="PANTHER" id="PTHR20930">
    <property type="entry name" value="OVARIAN CARCINOMA ANTIGEN CA125-RELATED"/>
    <property type="match status" value="1"/>
</dbReference>
<dbReference type="SUPFAM" id="SSF57850">
    <property type="entry name" value="RING/U-box"/>
    <property type="match status" value="1"/>
</dbReference>
<dbReference type="Proteomes" id="UP000604046">
    <property type="component" value="Unassembled WGS sequence"/>
</dbReference>
<dbReference type="CDD" id="cd02249">
    <property type="entry name" value="ZZ"/>
    <property type="match status" value="1"/>
</dbReference>